<dbReference type="Gene3D" id="3.40.630.30">
    <property type="match status" value="1"/>
</dbReference>
<sequence length="205" mass="22274">MPADPAPIGDNRGMPLLVPPLLMPGTMARLPQPEIDADGVRLRPWCPADRAAVVAGYADPAIRRWHCRSMTDDEARAWIDGWPQRWRQETGAGWAVADDTGVLGQISLRRLDLAEGLAEVSYWVLPAARGRGVAPRALAALTGWAFTGLGLHRAELSHSTANPASCRVALRAGFPAEGTKRGEGRHADGWHDMHLHARLRGDPPR</sequence>
<dbReference type="GO" id="GO:0005737">
    <property type="term" value="C:cytoplasm"/>
    <property type="evidence" value="ECO:0007669"/>
    <property type="project" value="TreeGrafter"/>
</dbReference>
<protein>
    <submittedName>
        <fullName evidence="3">Protein N-acetyltransferase, RimJ/RimL family</fullName>
    </submittedName>
</protein>
<feature type="region of interest" description="Disordered" evidence="1">
    <location>
        <begin position="177"/>
        <end position="205"/>
    </location>
</feature>
<gene>
    <name evidence="3" type="ORF">GA0070609_2375</name>
</gene>
<dbReference type="PANTHER" id="PTHR43441:SF10">
    <property type="entry name" value="ACETYLTRANSFERASE"/>
    <property type="match status" value="1"/>
</dbReference>
<name>A0A1C5HWQ8_9ACTN</name>
<dbReference type="Pfam" id="PF13302">
    <property type="entry name" value="Acetyltransf_3"/>
    <property type="match status" value="1"/>
</dbReference>
<evidence type="ECO:0000313" key="3">
    <source>
        <dbReference type="EMBL" id="SCG50446.1"/>
    </source>
</evidence>
<evidence type="ECO:0000256" key="1">
    <source>
        <dbReference type="SAM" id="MobiDB-lite"/>
    </source>
</evidence>
<dbReference type="EMBL" id="LT607750">
    <property type="protein sequence ID" value="SCG50446.1"/>
    <property type="molecule type" value="Genomic_DNA"/>
</dbReference>
<feature type="compositionally biased region" description="Basic and acidic residues" evidence="1">
    <location>
        <begin position="178"/>
        <end position="205"/>
    </location>
</feature>
<evidence type="ECO:0000259" key="2">
    <source>
        <dbReference type="PROSITE" id="PS51186"/>
    </source>
</evidence>
<dbReference type="SUPFAM" id="SSF55729">
    <property type="entry name" value="Acyl-CoA N-acyltransferases (Nat)"/>
    <property type="match status" value="1"/>
</dbReference>
<dbReference type="AlphaFoldDB" id="A0A1C5HWQ8"/>
<dbReference type="PANTHER" id="PTHR43441">
    <property type="entry name" value="RIBOSOMAL-PROTEIN-SERINE ACETYLTRANSFERASE"/>
    <property type="match status" value="1"/>
</dbReference>
<evidence type="ECO:0000313" key="4">
    <source>
        <dbReference type="Proteomes" id="UP000198217"/>
    </source>
</evidence>
<dbReference type="Proteomes" id="UP000198217">
    <property type="component" value="Chromosome I"/>
</dbReference>
<dbReference type="GO" id="GO:0008999">
    <property type="term" value="F:protein-N-terminal-alanine acetyltransferase activity"/>
    <property type="evidence" value="ECO:0007669"/>
    <property type="project" value="TreeGrafter"/>
</dbReference>
<dbReference type="CDD" id="cd04301">
    <property type="entry name" value="NAT_SF"/>
    <property type="match status" value="1"/>
</dbReference>
<dbReference type="GO" id="GO:1990189">
    <property type="term" value="F:protein N-terminal-serine acetyltransferase activity"/>
    <property type="evidence" value="ECO:0007669"/>
    <property type="project" value="TreeGrafter"/>
</dbReference>
<keyword evidence="4" id="KW-1185">Reference proteome</keyword>
<dbReference type="InterPro" id="IPR051908">
    <property type="entry name" value="Ribosomal_N-acetyltransferase"/>
</dbReference>
<dbReference type="InterPro" id="IPR000182">
    <property type="entry name" value="GNAT_dom"/>
</dbReference>
<proteinExistence type="predicted"/>
<feature type="domain" description="N-acetyltransferase" evidence="2">
    <location>
        <begin position="40"/>
        <end position="202"/>
    </location>
</feature>
<dbReference type="PROSITE" id="PS51186">
    <property type="entry name" value="GNAT"/>
    <property type="match status" value="1"/>
</dbReference>
<dbReference type="InterPro" id="IPR016181">
    <property type="entry name" value="Acyl_CoA_acyltransferase"/>
</dbReference>
<keyword evidence="3" id="KW-0808">Transferase</keyword>
<organism evidence="3 4">
    <name type="scientific">Micromonospora echinaurantiaca</name>
    <dbReference type="NCBI Taxonomy" id="47857"/>
    <lineage>
        <taxon>Bacteria</taxon>
        <taxon>Bacillati</taxon>
        <taxon>Actinomycetota</taxon>
        <taxon>Actinomycetes</taxon>
        <taxon>Micromonosporales</taxon>
        <taxon>Micromonosporaceae</taxon>
        <taxon>Micromonospora</taxon>
    </lineage>
</organism>
<reference evidence="3 4" key="1">
    <citation type="submission" date="2016-06" db="EMBL/GenBank/DDBJ databases">
        <authorList>
            <person name="Kjaerup R.B."/>
            <person name="Dalgaard T.S."/>
            <person name="Juul-Madsen H.R."/>
        </authorList>
    </citation>
    <scope>NUCLEOTIDE SEQUENCE [LARGE SCALE GENOMIC DNA]</scope>
    <source>
        <strain evidence="3 4">DSM 43904</strain>
    </source>
</reference>
<accession>A0A1C5HWQ8</accession>